<evidence type="ECO:0000313" key="2">
    <source>
        <dbReference type="EMBL" id="KAF4978400.1"/>
    </source>
</evidence>
<name>A0A8H4UKA5_9HYPO</name>
<reference evidence="2" key="1">
    <citation type="journal article" date="2020" name="BMC Genomics">
        <title>Correction to: Identification and distribution of gene clusters required for synthesis of sphingolipid metabolism inhibitors in diverse species of the filamentous fungus Fusarium.</title>
        <authorList>
            <person name="Kim H.S."/>
            <person name="Lohmar J.M."/>
            <person name="Busman M."/>
            <person name="Brown D.W."/>
            <person name="Naumann T.A."/>
            <person name="Divon H.H."/>
            <person name="Lysoe E."/>
            <person name="Uhlig S."/>
            <person name="Proctor R.H."/>
        </authorList>
    </citation>
    <scope>NUCLEOTIDE SEQUENCE</scope>
    <source>
        <strain evidence="2">NRRL 22465</strain>
    </source>
</reference>
<sequence>MATQPIEGGIPWDLLIEFANEKKAEEARTGRPAELNAQQKTAVGQLIEVNPEPEVEDIWVAKLNQHCQQQGNGLPEWSTETINVVFLGTPHPRSRAFCVLPWCQQKFPREGYGFEAGQEPPTFKKKQTAKHFAAKQAYEFLTGTSSPRGNKRPLSVAQASPSRTRVKGEEDVSDGGASTAEPSRGGGGRSSVTVRERVAHLASSLGYGLPEYDVEEDGDVEDTWQGRPFFSNDGQVPEDIGVVRGIVGRQRVEDAIAESVLVWLEKESKAKQEVMDKVMGLA</sequence>
<comment type="caution">
    <text evidence="2">The sequence shown here is derived from an EMBL/GenBank/DDBJ whole genome shotgun (WGS) entry which is preliminary data.</text>
</comment>
<evidence type="ECO:0000313" key="3">
    <source>
        <dbReference type="Proteomes" id="UP000635477"/>
    </source>
</evidence>
<dbReference type="SUPFAM" id="SSF54768">
    <property type="entry name" value="dsRNA-binding domain-like"/>
    <property type="match status" value="1"/>
</dbReference>
<protein>
    <recommendedName>
        <fullName evidence="4">DRBM domain-containing protein</fullName>
    </recommendedName>
</protein>
<dbReference type="EMBL" id="JABEYC010000372">
    <property type="protein sequence ID" value="KAF4978400.1"/>
    <property type="molecule type" value="Genomic_DNA"/>
</dbReference>
<proteinExistence type="predicted"/>
<gene>
    <name evidence="2" type="ORF">FZEAL_5218</name>
</gene>
<evidence type="ECO:0000256" key="1">
    <source>
        <dbReference type="SAM" id="MobiDB-lite"/>
    </source>
</evidence>
<organism evidence="2 3">
    <name type="scientific">Fusarium zealandicum</name>
    <dbReference type="NCBI Taxonomy" id="1053134"/>
    <lineage>
        <taxon>Eukaryota</taxon>
        <taxon>Fungi</taxon>
        <taxon>Dikarya</taxon>
        <taxon>Ascomycota</taxon>
        <taxon>Pezizomycotina</taxon>
        <taxon>Sordariomycetes</taxon>
        <taxon>Hypocreomycetidae</taxon>
        <taxon>Hypocreales</taxon>
        <taxon>Nectriaceae</taxon>
        <taxon>Fusarium</taxon>
        <taxon>Fusarium staphyleae species complex</taxon>
    </lineage>
</organism>
<evidence type="ECO:0008006" key="4">
    <source>
        <dbReference type="Google" id="ProtNLM"/>
    </source>
</evidence>
<accession>A0A8H4UKA5</accession>
<reference evidence="2" key="2">
    <citation type="submission" date="2020-05" db="EMBL/GenBank/DDBJ databases">
        <authorList>
            <person name="Kim H.-S."/>
            <person name="Proctor R.H."/>
            <person name="Brown D.W."/>
        </authorList>
    </citation>
    <scope>NUCLEOTIDE SEQUENCE</scope>
    <source>
        <strain evidence="2">NRRL 22465</strain>
    </source>
</reference>
<keyword evidence="3" id="KW-1185">Reference proteome</keyword>
<dbReference type="AlphaFoldDB" id="A0A8H4UKA5"/>
<dbReference type="Gene3D" id="3.30.160.20">
    <property type="match status" value="1"/>
</dbReference>
<dbReference type="Proteomes" id="UP000635477">
    <property type="component" value="Unassembled WGS sequence"/>
</dbReference>
<dbReference type="OrthoDB" id="5222339at2759"/>
<feature type="region of interest" description="Disordered" evidence="1">
    <location>
        <begin position="141"/>
        <end position="192"/>
    </location>
</feature>